<dbReference type="Proteomes" id="UP000254340">
    <property type="component" value="Unassembled WGS sequence"/>
</dbReference>
<name>A0A377XDQ8_KLEPN</name>
<feature type="domain" description="GST C-terminal" evidence="1">
    <location>
        <begin position="86"/>
        <end position="200"/>
    </location>
</feature>
<keyword evidence="2" id="KW-0808">Transferase</keyword>
<dbReference type="SFLD" id="SFLDG00358">
    <property type="entry name" value="Main_(cytGST)"/>
    <property type="match status" value="1"/>
</dbReference>
<dbReference type="InterPro" id="IPR040079">
    <property type="entry name" value="Glutathione_S-Trfase"/>
</dbReference>
<dbReference type="EMBL" id="UGLH01000004">
    <property type="protein sequence ID" value="STT73167.1"/>
    <property type="molecule type" value="Genomic_DNA"/>
</dbReference>
<dbReference type="Pfam" id="PF00043">
    <property type="entry name" value="GST_C"/>
    <property type="match status" value="1"/>
</dbReference>
<organism evidence="2 3">
    <name type="scientific">Klebsiella pneumoniae</name>
    <dbReference type="NCBI Taxonomy" id="573"/>
    <lineage>
        <taxon>Bacteria</taxon>
        <taxon>Pseudomonadati</taxon>
        <taxon>Pseudomonadota</taxon>
        <taxon>Gammaproteobacteria</taxon>
        <taxon>Enterobacterales</taxon>
        <taxon>Enterobacteriaceae</taxon>
        <taxon>Klebsiella/Raoultella group</taxon>
        <taxon>Klebsiella</taxon>
        <taxon>Klebsiella pneumoniae complex</taxon>
    </lineage>
</organism>
<dbReference type="SFLD" id="SFLDG01150">
    <property type="entry name" value="Main.1:_Beta-like"/>
    <property type="match status" value="1"/>
</dbReference>
<protein>
    <submittedName>
        <fullName evidence="2">Glutathionine S-transferase</fullName>
        <ecNumber evidence="2">2.5.1.18</ecNumber>
    </submittedName>
</protein>
<evidence type="ECO:0000259" key="1">
    <source>
        <dbReference type="PROSITE" id="PS50405"/>
    </source>
</evidence>
<dbReference type="SUPFAM" id="SSF47616">
    <property type="entry name" value="GST C-terminal domain-like"/>
    <property type="match status" value="1"/>
</dbReference>
<dbReference type="InterPro" id="IPR036282">
    <property type="entry name" value="Glutathione-S-Trfase_C_sf"/>
</dbReference>
<sequence>MKLFYKPGACSLPRILPCAKAVWILPCRAWIWPKNGWKRGRLSAAQPERSGAGLLLDDDILLTEGVAIMQYIADQVPDRHLLAPVGSIARYQTLEWLNYVATELHKSFTPLFRPDTPEDYKPVARVLLEKKLQYVDAALADKQWLTGHRFTIADGYLFTVLRWAYAIKLDMAAYGHIGSWMTQVAARPAVAAALAAEGLK</sequence>
<dbReference type="EC" id="2.5.1.18" evidence="2"/>
<dbReference type="AlphaFoldDB" id="A0A377XDQ8"/>
<dbReference type="CDD" id="cd03188">
    <property type="entry name" value="GST_C_Beta"/>
    <property type="match status" value="1"/>
</dbReference>
<gene>
    <name evidence="2" type="primary">gst</name>
    <name evidence="2" type="ORF">NCTC5047_00855</name>
</gene>
<evidence type="ECO:0000313" key="2">
    <source>
        <dbReference type="EMBL" id="STT73167.1"/>
    </source>
</evidence>
<accession>A0A377XDQ8</accession>
<dbReference type="PROSITE" id="PS50405">
    <property type="entry name" value="GST_CTER"/>
    <property type="match status" value="1"/>
</dbReference>
<dbReference type="PANTHER" id="PTHR44051:SF8">
    <property type="entry name" value="GLUTATHIONE S-TRANSFERASE GSTA"/>
    <property type="match status" value="1"/>
</dbReference>
<evidence type="ECO:0000313" key="3">
    <source>
        <dbReference type="Proteomes" id="UP000254340"/>
    </source>
</evidence>
<dbReference type="NCBIfam" id="NF007831">
    <property type="entry name" value="PRK10542.1"/>
    <property type="match status" value="1"/>
</dbReference>
<dbReference type="SFLD" id="SFLDS00019">
    <property type="entry name" value="Glutathione_Transferase_(cytos"/>
    <property type="match status" value="1"/>
</dbReference>
<dbReference type="Gene3D" id="3.40.30.10">
    <property type="entry name" value="Glutaredoxin"/>
    <property type="match status" value="1"/>
</dbReference>
<reference evidence="2 3" key="1">
    <citation type="submission" date="2018-06" db="EMBL/GenBank/DDBJ databases">
        <authorList>
            <consortium name="Pathogen Informatics"/>
            <person name="Doyle S."/>
        </authorList>
    </citation>
    <scope>NUCLEOTIDE SEQUENCE [LARGE SCALE GENOMIC DNA]</scope>
    <source>
        <strain evidence="2 3">NCTC5047</strain>
    </source>
</reference>
<dbReference type="PANTHER" id="PTHR44051">
    <property type="entry name" value="GLUTATHIONE S-TRANSFERASE-RELATED"/>
    <property type="match status" value="1"/>
</dbReference>
<dbReference type="InterPro" id="IPR010987">
    <property type="entry name" value="Glutathione-S-Trfase_C-like"/>
</dbReference>
<dbReference type="InterPro" id="IPR004046">
    <property type="entry name" value="GST_C"/>
</dbReference>
<proteinExistence type="predicted"/>
<dbReference type="GO" id="GO:0004364">
    <property type="term" value="F:glutathione transferase activity"/>
    <property type="evidence" value="ECO:0007669"/>
    <property type="project" value="UniProtKB-EC"/>
</dbReference>
<dbReference type="Gene3D" id="1.20.1050.10">
    <property type="match status" value="1"/>
</dbReference>